<feature type="compositionally biased region" description="Basic residues" evidence="2">
    <location>
        <begin position="354"/>
        <end position="374"/>
    </location>
</feature>
<dbReference type="SMART" id="SM00360">
    <property type="entry name" value="RRM"/>
    <property type="match status" value="1"/>
</dbReference>
<gene>
    <name evidence="4" type="ORF">Taro_038619</name>
</gene>
<dbReference type="PROSITE" id="PS50102">
    <property type="entry name" value="RRM"/>
    <property type="match status" value="1"/>
</dbReference>
<dbReference type="InterPro" id="IPR000504">
    <property type="entry name" value="RRM_dom"/>
</dbReference>
<dbReference type="EMBL" id="NMUH01003478">
    <property type="protein sequence ID" value="MQM05804.1"/>
    <property type="molecule type" value="Genomic_DNA"/>
</dbReference>
<dbReference type="AlphaFoldDB" id="A0A843WP67"/>
<evidence type="ECO:0000256" key="2">
    <source>
        <dbReference type="SAM" id="MobiDB-lite"/>
    </source>
</evidence>
<feature type="region of interest" description="Disordered" evidence="2">
    <location>
        <begin position="596"/>
        <end position="617"/>
    </location>
</feature>
<organism evidence="4 5">
    <name type="scientific">Colocasia esculenta</name>
    <name type="common">Wild taro</name>
    <name type="synonym">Arum esculentum</name>
    <dbReference type="NCBI Taxonomy" id="4460"/>
    <lineage>
        <taxon>Eukaryota</taxon>
        <taxon>Viridiplantae</taxon>
        <taxon>Streptophyta</taxon>
        <taxon>Embryophyta</taxon>
        <taxon>Tracheophyta</taxon>
        <taxon>Spermatophyta</taxon>
        <taxon>Magnoliopsida</taxon>
        <taxon>Liliopsida</taxon>
        <taxon>Araceae</taxon>
        <taxon>Aroideae</taxon>
        <taxon>Colocasieae</taxon>
        <taxon>Colocasia</taxon>
    </lineage>
</organism>
<dbReference type="GO" id="GO:0008143">
    <property type="term" value="F:poly(A) binding"/>
    <property type="evidence" value="ECO:0007669"/>
    <property type="project" value="InterPro"/>
</dbReference>
<sequence length="884" mass="97434">KAALVSRRSSAGSSAGSAPCRAFFVLSAREATSHGPDKLPGRRRRRCRVSGHCEGDRRRGASEEVSAFVGVASDASGMEDGDPEGDYRTFRVNFTAEGLVRLRARVKEKLKEFLGEYTDDTLACLTITNPEAANMKVLMEAAEIKYLFGVCLAAWMAKSDRGVGSDPADPDLSPVGSQDPPDSMGIWLIPDRPGEPDQNELGPVPVARNQSEPELELAWIALEYVLVLLKNGRHKEEARKELNVFLEDDSVAFVSWLWDHLSSNLQLYVHPKESLTDGGNMSSTLEEKSGRSNEKLENASGNLHSDSENGTRRIAKVSSSRRNREWRGLAQEEMVTPLLRSTTSENFPSEERTLRKRSPIRRSPSPRHQVHEKRRRQDERQMTKKDGSSKPVLGAPSRLLQFAVRDAVRTVQQAATRSEPALKRLRSVVSTPTVDQAPDETHQRTRIVARVPGGIATAIRAAAEAANDATRDRSSRNVFSRLRHGTEKVSVSKESSDFRESMADDEKYEDLEQNAGSKDWDYLEGNEFDEESMLDRVMVNNDIGMASDSGSDDDGYDDTEVSRHRTVDASQMQSTAYPLEDKDTQMVHSSVVQHNEEGARKTTHAKDQDSPVVASSNASHKIVNISVNMNTWKPTHYQAQGEAMDVSNQMTVEKMETGEQNLAVSFPTGSNTTLLKNADDATCSAAPKDAQKSTTSTTGSYSTARPSEDAHSRTIFVSNVHFAATKDTLSRHFNKFGEVLKVVIVTDATTGQSKGSAYVEFLRKESAELSLSLNGTSFMSRILKVVRSSAHHEAAAMMPWPRGGWSSSYPSRLARLPFPRGFMGSAFRARLPIKPGARSLQWKRDAPANPTTDTGKNVQNAQSSGNSLQSPTARSLTYVRSEPK</sequence>
<dbReference type="OrthoDB" id="4726at2759"/>
<protein>
    <recommendedName>
        <fullName evidence="3">RRM domain-containing protein</fullName>
    </recommendedName>
</protein>
<keyword evidence="5" id="KW-1185">Reference proteome</keyword>
<feature type="non-terminal residue" evidence="4">
    <location>
        <position position="1"/>
    </location>
</feature>
<dbReference type="Pfam" id="PF00076">
    <property type="entry name" value="RRM_1"/>
    <property type="match status" value="1"/>
</dbReference>
<feature type="compositionally biased region" description="Polar residues" evidence="2">
    <location>
        <begin position="849"/>
        <end position="875"/>
    </location>
</feature>
<feature type="compositionally biased region" description="Basic and acidic residues" evidence="2">
    <location>
        <begin position="596"/>
        <end position="609"/>
    </location>
</feature>
<reference evidence="4" key="1">
    <citation type="submission" date="2017-07" db="EMBL/GenBank/DDBJ databases">
        <title>Taro Niue Genome Assembly and Annotation.</title>
        <authorList>
            <person name="Atibalentja N."/>
            <person name="Keating K."/>
            <person name="Fields C.J."/>
        </authorList>
    </citation>
    <scope>NUCLEOTIDE SEQUENCE</scope>
    <source>
        <strain evidence="4">Niue_2</strain>
        <tissue evidence="4">Leaf</tissue>
    </source>
</reference>
<feature type="region of interest" description="Disordered" evidence="2">
    <location>
        <begin position="838"/>
        <end position="884"/>
    </location>
</feature>
<dbReference type="InterPro" id="IPR035979">
    <property type="entry name" value="RBD_domain_sf"/>
</dbReference>
<dbReference type="GO" id="GO:0005737">
    <property type="term" value="C:cytoplasm"/>
    <property type="evidence" value="ECO:0007669"/>
    <property type="project" value="TreeGrafter"/>
</dbReference>
<evidence type="ECO:0000313" key="4">
    <source>
        <dbReference type="EMBL" id="MQM05804.1"/>
    </source>
</evidence>
<feature type="region of interest" description="Disordered" evidence="2">
    <location>
        <begin position="683"/>
        <end position="708"/>
    </location>
</feature>
<dbReference type="Proteomes" id="UP000652761">
    <property type="component" value="Unassembled WGS sequence"/>
</dbReference>
<dbReference type="PANTHER" id="PTHR14738:SF32">
    <property type="entry name" value="RNA BINDING (RRM_RBD_RNP MOTIFS) FAMILY PROTEIN"/>
    <property type="match status" value="1"/>
</dbReference>
<feature type="compositionally biased region" description="Low complexity" evidence="2">
    <location>
        <begin position="693"/>
        <end position="703"/>
    </location>
</feature>
<dbReference type="SUPFAM" id="SSF54928">
    <property type="entry name" value="RNA-binding domain, RBD"/>
    <property type="match status" value="1"/>
</dbReference>
<feature type="domain" description="RRM" evidence="3">
    <location>
        <begin position="713"/>
        <end position="790"/>
    </location>
</feature>
<feature type="compositionally biased region" description="Basic and acidic residues" evidence="2">
    <location>
        <begin position="485"/>
        <end position="505"/>
    </location>
</feature>
<evidence type="ECO:0000313" key="5">
    <source>
        <dbReference type="Proteomes" id="UP000652761"/>
    </source>
</evidence>
<comment type="caution">
    <text evidence="4">The sequence shown here is derived from an EMBL/GenBank/DDBJ whole genome shotgun (WGS) entry which is preliminary data.</text>
</comment>
<accession>A0A843WP67</accession>
<feature type="region of interest" description="Disordered" evidence="2">
    <location>
        <begin position="485"/>
        <end position="513"/>
    </location>
</feature>
<dbReference type="PANTHER" id="PTHR14738">
    <property type="entry name" value="ZINC FINGER CCCH DOMAIN-CONTAINING PROTEIN 14"/>
    <property type="match status" value="1"/>
</dbReference>
<dbReference type="Gene3D" id="3.30.70.330">
    <property type="match status" value="1"/>
</dbReference>
<feature type="compositionally biased region" description="Basic and acidic residues" evidence="2">
    <location>
        <begin position="285"/>
        <end position="297"/>
    </location>
</feature>
<feature type="region of interest" description="Disordered" evidence="2">
    <location>
        <begin position="273"/>
        <end position="396"/>
    </location>
</feature>
<evidence type="ECO:0000256" key="1">
    <source>
        <dbReference type="PROSITE-ProRule" id="PRU00176"/>
    </source>
</evidence>
<dbReference type="InterPro" id="IPR040366">
    <property type="entry name" value="Nab2/ZC3H14"/>
</dbReference>
<name>A0A843WP67_COLES</name>
<evidence type="ECO:0000259" key="3">
    <source>
        <dbReference type="PROSITE" id="PS50102"/>
    </source>
</evidence>
<keyword evidence="1" id="KW-0694">RNA-binding</keyword>
<proteinExistence type="predicted"/>
<dbReference type="InterPro" id="IPR012677">
    <property type="entry name" value="Nucleotide-bd_a/b_plait_sf"/>
</dbReference>
<dbReference type="GO" id="GO:0043488">
    <property type="term" value="P:regulation of mRNA stability"/>
    <property type="evidence" value="ECO:0007669"/>
    <property type="project" value="InterPro"/>
</dbReference>
<feature type="compositionally biased region" description="Basic and acidic residues" evidence="2">
    <location>
        <begin position="375"/>
        <end position="388"/>
    </location>
</feature>
<dbReference type="GO" id="GO:0005634">
    <property type="term" value="C:nucleus"/>
    <property type="evidence" value="ECO:0007669"/>
    <property type="project" value="TreeGrafter"/>
</dbReference>